<dbReference type="SMART" id="SM01002">
    <property type="entry name" value="AlaDh_PNT_C"/>
    <property type="match status" value="1"/>
</dbReference>
<comment type="similarity">
    <text evidence="2">Belongs to the AlaDH/PNT family.</text>
</comment>
<dbReference type="SMART" id="SM01003">
    <property type="entry name" value="AlaDh_PNT_N"/>
    <property type="match status" value="1"/>
</dbReference>
<dbReference type="PANTHER" id="PTHR11133">
    <property type="entry name" value="SACCHAROPINE DEHYDROGENASE"/>
    <property type="match status" value="1"/>
</dbReference>
<dbReference type="Proteomes" id="UP000232693">
    <property type="component" value="Chromosome"/>
</dbReference>
<dbReference type="AlphaFoldDB" id="A0A2K9AU99"/>
<evidence type="ECO:0000256" key="1">
    <source>
        <dbReference type="ARBA" id="ARBA00004884"/>
    </source>
</evidence>
<sequence>MLKTIIRKEHKNKWEKRAPLTPKAVKTLTEKGLSIELEPCDIRIFPDQEYQAAGAIYPSTPDQAEFVLGIKEPPVDSIKHGQVHLAFSHTIKGQEYNMPLLQKFLDEEATLLDYEPIVDPATGQRTIAFGRYAGIAGAVDSFSILGEKLAQKGLSTPLSELKMTYNYGTVENLKQTLEGFDLSQGEPIRALVVGTGKVGKGSIEVCEWLGLPKVSAKDFLAGNLPQGSFYAVLSSRHINRRKDGGDFSMTEFVEKGIELYESTFDKVLGKFNILLQTPYWEEMYPKHLTKERMQQHKAQLPLVIGDISCDINGSLECTTKASDIDNPAFTYNVDTDESQDGISWEGVTVMSIDNLPCELPIDASNDFSKALTTYAPQIMTMDLSKPFAECGLPKDLADAVIVYKGQLTPNYEYLKEYLS</sequence>
<evidence type="ECO:0000256" key="4">
    <source>
        <dbReference type="ARBA" id="ARBA00012847"/>
    </source>
</evidence>
<evidence type="ECO:0000313" key="12">
    <source>
        <dbReference type="EMBL" id="AUD78731.1"/>
    </source>
</evidence>
<evidence type="ECO:0000256" key="3">
    <source>
        <dbReference type="ARBA" id="ARBA00011245"/>
    </source>
</evidence>
<dbReference type="GO" id="GO:0004754">
    <property type="term" value="F:saccharopine dehydrogenase (NAD+, L-lysine-forming) activity"/>
    <property type="evidence" value="ECO:0007669"/>
    <property type="project" value="UniProtKB-EC"/>
</dbReference>
<dbReference type="PIRSF" id="PIRSF018250">
    <property type="entry name" value="Saccharopine_DH_Lys"/>
    <property type="match status" value="1"/>
</dbReference>
<keyword evidence="9" id="KW-1015">Disulfide bond</keyword>
<gene>
    <name evidence="12" type="ORF">CW740_05490</name>
</gene>
<dbReference type="PANTHER" id="PTHR11133:SF23">
    <property type="entry name" value="SACCHAROPINE DEHYDROGENASE [NAD(+), L-LYSINE-FORMING]"/>
    <property type="match status" value="1"/>
</dbReference>
<keyword evidence="8" id="KW-0520">NAD</keyword>
<evidence type="ECO:0000256" key="2">
    <source>
        <dbReference type="ARBA" id="ARBA00005689"/>
    </source>
</evidence>
<dbReference type="InterPro" id="IPR027281">
    <property type="entry name" value="Lys1"/>
</dbReference>
<evidence type="ECO:0000256" key="9">
    <source>
        <dbReference type="ARBA" id="ARBA00023157"/>
    </source>
</evidence>
<dbReference type="GO" id="GO:0005737">
    <property type="term" value="C:cytoplasm"/>
    <property type="evidence" value="ECO:0007669"/>
    <property type="project" value="TreeGrafter"/>
</dbReference>
<dbReference type="Pfam" id="PF05222">
    <property type="entry name" value="AlaDh_PNT_N"/>
    <property type="match status" value="1"/>
</dbReference>
<organism evidence="12 13">
    <name type="scientific">Kangiella profundi</name>
    <dbReference type="NCBI Taxonomy" id="1561924"/>
    <lineage>
        <taxon>Bacteria</taxon>
        <taxon>Pseudomonadati</taxon>
        <taxon>Pseudomonadota</taxon>
        <taxon>Gammaproteobacteria</taxon>
        <taxon>Kangiellales</taxon>
        <taxon>Kangiellaceae</taxon>
        <taxon>Kangiella</taxon>
    </lineage>
</organism>
<protein>
    <recommendedName>
        <fullName evidence="5">Saccharopine dehydrogenase [NAD(+), L-lysine-forming]</fullName>
        <ecNumber evidence="4">1.5.1.7</ecNumber>
    </recommendedName>
    <alternativeName>
        <fullName evidence="10">Lysine--2-oxoglutarate reductase</fullName>
    </alternativeName>
</protein>
<dbReference type="OrthoDB" id="502334at2"/>
<dbReference type="CDD" id="cd12189">
    <property type="entry name" value="LKR_SDH_like"/>
    <property type="match status" value="1"/>
</dbReference>
<comment type="catalytic activity">
    <reaction evidence="11">
        <text>L-saccharopine + NAD(+) + H2O = L-lysine + 2-oxoglutarate + NADH + H(+)</text>
        <dbReference type="Rhea" id="RHEA:12440"/>
        <dbReference type="ChEBI" id="CHEBI:15377"/>
        <dbReference type="ChEBI" id="CHEBI:15378"/>
        <dbReference type="ChEBI" id="CHEBI:16810"/>
        <dbReference type="ChEBI" id="CHEBI:32551"/>
        <dbReference type="ChEBI" id="CHEBI:57540"/>
        <dbReference type="ChEBI" id="CHEBI:57945"/>
        <dbReference type="ChEBI" id="CHEBI:57951"/>
        <dbReference type="EC" id="1.5.1.7"/>
    </reaction>
</comment>
<accession>A0A2K9AU99</accession>
<evidence type="ECO:0000256" key="5">
    <source>
        <dbReference type="ARBA" id="ARBA00021221"/>
    </source>
</evidence>
<evidence type="ECO:0000256" key="7">
    <source>
        <dbReference type="ARBA" id="ARBA00023002"/>
    </source>
</evidence>
<evidence type="ECO:0000313" key="13">
    <source>
        <dbReference type="Proteomes" id="UP000232693"/>
    </source>
</evidence>
<dbReference type="KEGG" id="kpd:CW740_05490"/>
<keyword evidence="6" id="KW-0028">Amino-acid biosynthesis</keyword>
<dbReference type="EC" id="1.5.1.7" evidence="4"/>
<comment type="pathway">
    <text evidence="1">Amino-acid biosynthesis; L-lysine biosynthesis via AAA pathway; L-lysine from L-alpha-aminoadipate (fungal route): step 3/3.</text>
</comment>
<dbReference type="InterPro" id="IPR007698">
    <property type="entry name" value="AlaDH/PNT_NAD(H)-bd"/>
</dbReference>
<dbReference type="InterPro" id="IPR051168">
    <property type="entry name" value="AASS"/>
</dbReference>
<dbReference type="RefSeq" id="WP_106646585.1">
    <property type="nucleotide sequence ID" value="NZ_BMGO01000001.1"/>
</dbReference>
<dbReference type="InterPro" id="IPR007886">
    <property type="entry name" value="AlaDH/PNT_N"/>
</dbReference>
<keyword evidence="7" id="KW-0560">Oxidoreductase</keyword>
<proteinExistence type="inferred from homology"/>
<keyword evidence="13" id="KW-1185">Reference proteome</keyword>
<comment type="subunit">
    <text evidence="3">Monomer.</text>
</comment>
<reference evidence="12 13" key="1">
    <citation type="submission" date="2017-12" db="EMBL/GenBank/DDBJ databases">
        <title>Kangiella profundi FT102 completed genome.</title>
        <authorList>
            <person name="Xu J."/>
            <person name="Wang J."/>
            <person name="Lu Y."/>
        </authorList>
    </citation>
    <scope>NUCLEOTIDE SEQUENCE [LARGE SCALE GENOMIC DNA]</scope>
    <source>
        <strain evidence="12 13">FT102</strain>
    </source>
</reference>
<dbReference type="Gene3D" id="3.40.50.720">
    <property type="entry name" value="NAD(P)-binding Rossmann-like Domain"/>
    <property type="match status" value="1"/>
</dbReference>
<evidence type="ECO:0000256" key="6">
    <source>
        <dbReference type="ARBA" id="ARBA00022605"/>
    </source>
</evidence>
<dbReference type="UniPathway" id="UPA00033">
    <property type="reaction ID" value="UER00034"/>
</dbReference>
<dbReference type="GO" id="GO:0019878">
    <property type="term" value="P:lysine biosynthetic process via aminoadipic acid"/>
    <property type="evidence" value="ECO:0007669"/>
    <property type="project" value="UniProtKB-UniPathway"/>
</dbReference>
<evidence type="ECO:0000256" key="11">
    <source>
        <dbReference type="ARBA" id="ARBA00047860"/>
    </source>
</evidence>
<dbReference type="EMBL" id="CP025120">
    <property type="protein sequence ID" value="AUD78731.1"/>
    <property type="molecule type" value="Genomic_DNA"/>
</dbReference>
<name>A0A2K9AU99_9GAMM</name>
<evidence type="ECO:0000256" key="10">
    <source>
        <dbReference type="ARBA" id="ARBA00033228"/>
    </source>
</evidence>
<evidence type="ECO:0000256" key="8">
    <source>
        <dbReference type="ARBA" id="ARBA00023027"/>
    </source>
</evidence>
<dbReference type="SUPFAM" id="SSF52283">
    <property type="entry name" value="Formate/glycerate dehydrogenase catalytic domain-like"/>
    <property type="match status" value="1"/>
</dbReference>